<dbReference type="InterPro" id="IPR013088">
    <property type="entry name" value="Znf_NHR/GATA"/>
</dbReference>
<evidence type="ECO:0000256" key="1">
    <source>
        <dbReference type="ARBA" id="ARBA00022723"/>
    </source>
</evidence>
<dbReference type="PRINTS" id="PR00047">
    <property type="entry name" value="STROIDFINGER"/>
</dbReference>
<dbReference type="Pfam" id="PF00105">
    <property type="entry name" value="zf-C4"/>
    <property type="match status" value="1"/>
</dbReference>
<evidence type="ECO:0000313" key="11">
    <source>
        <dbReference type="Proteomes" id="UP000759131"/>
    </source>
</evidence>
<keyword evidence="8" id="KW-0539">Nucleus</keyword>
<gene>
    <name evidence="10" type="ORF">OSB1V03_LOCUS3206</name>
</gene>
<name>A0A7R9PVX9_9ACAR</name>
<keyword evidence="3" id="KW-0862">Zinc</keyword>
<dbReference type="SMART" id="SM00399">
    <property type="entry name" value="ZnF_C4"/>
    <property type="match status" value="1"/>
</dbReference>
<dbReference type="GO" id="GO:0045944">
    <property type="term" value="P:positive regulation of transcription by RNA polymerase II"/>
    <property type="evidence" value="ECO:0007669"/>
    <property type="project" value="TreeGrafter"/>
</dbReference>
<reference evidence="10" key="1">
    <citation type="submission" date="2020-11" db="EMBL/GenBank/DDBJ databases">
        <authorList>
            <person name="Tran Van P."/>
        </authorList>
    </citation>
    <scope>NUCLEOTIDE SEQUENCE</scope>
</reference>
<dbReference type="SUPFAM" id="SSF57716">
    <property type="entry name" value="Glucocorticoid receptor-like (DNA-binding domain)"/>
    <property type="match status" value="1"/>
</dbReference>
<keyword evidence="11" id="KW-1185">Reference proteome</keyword>
<keyword evidence="2" id="KW-0863">Zinc-finger</keyword>
<dbReference type="InterPro" id="IPR035500">
    <property type="entry name" value="NHR-like_dom_sf"/>
</dbReference>
<accession>A0A7R9PVX9</accession>
<dbReference type="InterPro" id="IPR001628">
    <property type="entry name" value="Znf_hrmn_rcpt"/>
</dbReference>
<dbReference type="EMBL" id="CAJPIZ010001261">
    <property type="protein sequence ID" value="CAG2103173.1"/>
    <property type="molecule type" value="Genomic_DNA"/>
</dbReference>
<dbReference type="PANTHER" id="PTHR24082:SF283">
    <property type="entry name" value="NUCLEAR HORMONE RECEPTOR HR96"/>
    <property type="match status" value="1"/>
</dbReference>
<keyword evidence="6" id="KW-0804">Transcription</keyword>
<dbReference type="GO" id="GO:0030154">
    <property type="term" value="P:cell differentiation"/>
    <property type="evidence" value="ECO:0007669"/>
    <property type="project" value="TreeGrafter"/>
</dbReference>
<protein>
    <recommendedName>
        <fullName evidence="9">Nuclear receptor domain-containing protein</fullName>
    </recommendedName>
</protein>
<dbReference type="GO" id="GO:0008270">
    <property type="term" value="F:zinc ion binding"/>
    <property type="evidence" value="ECO:0007669"/>
    <property type="project" value="UniProtKB-KW"/>
</dbReference>
<evidence type="ECO:0000256" key="4">
    <source>
        <dbReference type="ARBA" id="ARBA00023015"/>
    </source>
</evidence>
<evidence type="ECO:0000256" key="3">
    <source>
        <dbReference type="ARBA" id="ARBA00022833"/>
    </source>
</evidence>
<evidence type="ECO:0000256" key="8">
    <source>
        <dbReference type="ARBA" id="ARBA00023242"/>
    </source>
</evidence>
<evidence type="ECO:0000259" key="9">
    <source>
        <dbReference type="PROSITE" id="PS51030"/>
    </source>
</evidence>
<dbReference type="OrthoDB" id="5850793at2759"/>
<keyword evidence="4" id="KW-0805">Transcription regulation</keyword>
<organism evidence="10">
    <name type="scientific">Medioppia subpectinata</name>
    <dbReference type="NCBI Taxonomy" id="1979941"/>
    <lineage>
        <taxon>Eukaryota</taxon>
        <taxon>Metazoa</taxon>
        <taxon>Ecdysozoa</taxon>
        <taxon>Arthropoda</taxon>
        <taxon>Chelicerata</taxon>
        <taxon>Arachnida</taxon>
        <taxon>Acari</taxon>
        <taxon>Acariformes</taxon>
        <taxon>Sarcoptiformes</taxon>
        <taxon>Oribatida</taxon>
        <taxon>Brachypylina</taxon>
        <taxon>Oppioidea</taxon>
        <taxon>Oppiidae</taxon>
        <taxon>Medioppia</taxon>
    </lineage>
</organism>
<dbReference type="EMBL" id="OC855836">
    <property type="protein sequence ID" value="CAD7622743.1"/>
    <property type="molecule type" value="Genomic_DNA"/>
</dbReference>
<evidence type="ECO:0000256" key="2">
    <source>
        <dbReference type="ARBA" id="ARBA00022771"/>
    </source>
</evidence>
<dbReference type="GO" id="GO:0000978">
    <property type="term" value="F:RNA polymerase II cis-regulatory region sequence-specific DNA binding"/>
    <property type="evidence" value="ECO:0007669"/>
    <property type="project" value="TreeGrafter"/>
</dbReference>
<dbReference type="InterPro" id="IPR050234">
    <property type="entry name" value="Nuclear_hormone_rcpt_NR1"/>
</dbReference>
<keyword evidence="1" id="KW-0479">Metal-binding</keyword>
<proteinExistence type="predicted"/>
<evidence type="ECO:0000313" key="10">
    <source>
        <dbReference type="EMBL" id="CAD7622743.1"/>
    </source>
</evidence>
<dbReference type="AlphaFoldDB" id="A0A7R9PVX9"/>
<dbReference type="Proteomes" id="UP000759131">
    <property type="component" value="Unassembled WGS sequence"/>
</dbReference>
<evidence type="ECO:0000256" key="5">
    <source>
        <dbReference type="ARBA" id="ARBA00023125"/>
    </source>
</evidence>
<dbReference type="GO" id="GO:0004879">
    <property type="term" value="F:nuclear receptor activity"/>
    <property type="evidence" value="ECO:0007669"/>
    <property type="project" value="TreeGrafter"/>
</dbReference>
<dbReference type="CDD" id="cd06916">
    <property type="entry name" value="NR_DBD_like"/>
    <property type="match status" value="1"/>
</dbReference>
<dbReference type="PROSITE" id="PS51030">
    <property type="entry name" value="NUCLEAR_REC_DBD_2"/>
    <property type="match status" value="1"/>
</dbReference>
<evidence type="ECO:0000256" key="7">
    <source>
        <dbReference type="ARBA" id="ARBA00023170"/>
    </source>
</evidence>
<dbReference type="SUPFAM" id="SSF48508">
    <property type="entry name" value="Nuclear receptor ligand-binding domain"/>
    <property type="match status" value="1"/>
</dbReference>
<dbReference type="PANTHER" id="PTHR24082">
    <property type="entry name" value="NUCLEAR HORMONE RECEPTOR"/>
    <property type="match status" value="1"/>
</dbReference>
<dbReference type="GO" id="GO:0000122">
    <property type="term" value="P:negative regulation of transcription by RNA polymerase II"/>
    <property type="evidence" value="ECO:0007669"/>
    <property type="project" value="TreeGrafter"/>
</dbReference>
<dbReference type="PROSITE" id="PS00031">
    <property type="entry name" value="NUCLEAR_REC_DBD_1"/>
    <property type="match status" value="1"/>
</dbReference>
<evidence type="ECO:0000256" key="6">
    <source>
        <dbReference type="ARBA" id="ARBA00023163"/>
    </source>
</evidence>
<feature type="domain" description="Nuclear receptor" evidence="9">
    <location>
        <begin position="10"/>
        <end position="85"/>
    </location>
</feature>
<sequence>MTNLVQMPRKKQCVICGDIGVGKNFGAVTCEPCKVFFRRKTLENKKQKCRFDGNCIIDVMSRKRCTSCRMKKCIHLGMKKIKNIDDMFVKLSFSPVFSHLGNYKGFSDLETSRLTEVVVSTQLALIKYGCHEILMLRYSILYNFNIDSWIWAYKALTAILLFDPNRPNLIHRDVVK</sequence>
<dbReference type="Gene3D" id="3.30.50.10">
    <property type="entry name" value="Erythroid Transcription Factor GATA-1, subunit A"/>
    <property type="match status" value="1"/>
</dbReference>
<keyword evidence="5" id="KW-0238">DNA-binding</keyword>
<keyword evidence="7" id="KW-0675">Receptor</keyword>